<dbReference type="GO" id="GO:0016491">
    <property type="term" value="F:oxidoreductase activity"/>
    <property type="evidence" value="ECO:0007669"/>
    <property type="project" value="UniProtKB-KW"/>
</dbReference>
<gene>
    <name evidence="12" type="ORF">BpJC7_00200</name>
</gene>
<evidence type="ECO:0000259" key="11">
    <source>
        <dbReference type="PROSITE" id="PS50253"/>
    </source>
</evidence>
<dbReference type="AlphaFoldDB" id="A0A5J4JDW4"/>
<dbReference type="PANTHER" id="PTHR11403">
    <property type="entry name" value="CYTOCHROME C OXIDASE SUBUNIT III"/>
    <property type="match status" value="1"/>
</dbReference>
<evidence type="ECO:0000256" key="4">
    <source>
        <dbReference type="ARBA" id="ARBA00022475"/>
    </source>
</evidence>
<evidence type="ECO:0000256" key="7">
    <source>
        <dbReference type="ARBA" id="ARBA00023002"/>
    </source>
</evidence>
<dbReference type="InterPro" id="IPR033946">
    <property type="entry name" value="Ubiquinol_oxase_su3_dom"/>
</dbReference>
<dbReference type="NCBIfam" id="TIGR02897">
    <property type="entry name" value="QoxC"/>
    <property type="match status" value="1"/>
</dbReference>
<feature type="transmembrane region" description="Helical" evidence="10">
    <location>
        <begin position="175"/>
        <end position="198"/>
    </location>
</feature>
<accession>A0A5J4JDW4</accession>
<dbReference type="GO" id="GO:0004129">
    <property type="term" value="F:cytochrome-c oxidase activity"/>
    <property type="evidence" value="ECO:0007669"/>
    <property type="project" value="UniProtKB-UniRule"/>
</dbReference>
<dbReference type="EC" id="1.10.3.-" evidence="10"/>
<feature type="transmembrane region" description="Helical" evidence="10">
    <location>
        <begin position="135"/>
        <end position="163"/>
    </location>
</feature>
<organism evidence="12 13">
    <name type="scientific">Weizmannia acidilactici</name>
    <dbReference type="NCBI Taxonomy" id="2607726"/>
    <lineage>
        <taxon>Bacteria</taxon>
        <taxon>Bacillati</taxon>
        <taxon>Bacillota</taxon>
        <taxon>Bacilli</taxon>
        <taxon>Bacillales</taxon>
        <taxon>Bacillaceae</taxon>
        <taxon>Heyndrickxia</taxon>
    </lineage>
</organism>
<keyword evidence="13" id="KW-1185">Reference proteome</keyword>
<protein>
    <recommendedName>
        <fullName evidence="10">Quinol oxidase subunit 3</fullName>
        <ecNumber evidence="10">1.10.3.-</ecNumber>
    </recommendedName>
</protein>
<feature type="transmembrane region" description="Helical" evidence="10">
    <location>
        <begin position="66"/>
        <end position="85"/>
    </location>
</feature>
<name>A0A5J4JDW4_9BACI</name>
<evidence type="ECO:0000313" key="13">
    <source>
        <dbReference type="Proteomes" id="UP000391919"/>
    </source>
</evidence>
<comment type="subcellular location">
    <subcellularLocation>
        <location evidence="2 9">Cell membrane</location>
        <topology evidence="2 9">Multi-pass membrane protein</topology>
    </subcellularLocation>
</comment>
<comment type="similarity">
    <text evidence="3 9">Belongs to the cytochrome c oxidase subunit 3 family.</text>
</comment>
<dbReference type="PANTHER" id="PTHR11403:SF2">
    <property type="entry name" value="CYTOCHROME BO(3) UBIQUINOL OXIDASE SUBUNIT 3"/>
    <property type="match status" value="1"/>
</dbReference>
<dbReference type="CDD" id="cd02863">
    <property type="entry name" value="Ubiquinol_oxidase_III"/>
    <property type="match status" value="1"/>
</dbReference>
<dbReference type="SUPFAM" id="SSF81452">
    <property type="entry name" value="Cytochrome c oxidase subunit III-like"/>
    <property type="match status" value="1"/>
</dbReference>
<keyword evidence="7 10" id="KW-0560">Oxidoreductase</keyword>
<comment type="function">
    <text evidence="10">Catalyzes quinol oxidation with the concomitant reduction of oxygen to water.</text>
</comment>
<dbReference type="GO" id="GO:0005886">
    <property type="term" value="C:plasma membrane"/>
    <property type="evidence" value="ECO:0007669"/>
    <property type="project" value="UniProtKB-SubCell"/>
</dbReference>
<keyword evidence="4 10" id="KW-1003">Cell membrane</keyword>
<evidence type="ECO:0000256" key="10">
    <source>
        <dbReference type="RuleBase" id="RU367152"/>
    </source>
</evidence>
<keyword evidence="6 10" id="KW-1133">Transmembrane helix</keyword>
<evidence type="ECO:0000256" key="3">
    <source>
        <dbReference type="ARBA" id="ARBA00010581"/>
    </source>
</evidence>
<evidence type="ECO:0000256" key="9">
    <source>
        <dbReference type="RuleBase" id="RU003376"/>
    </source>
</evidence>
<dbReference type="PROSITE" id="PS50253">
    <property type="entry name" value="COX3"/>
    <property type="match status" value="1"/>
</dbReference>
<dbReference type="InterPro" id="IPR014246">
    <property type="entry name" value="QoxC"/>
</dbReference>
<dbReference type="Gene3D" id="1.20.120.80">
    <property type="entry name" value="Cytochrome c oxidase, subunit III, four-helix bundle"/>
    <property type="match status" value="1"/>
</dbReference>
<sequence length="203" mass="23047">MMSGEHLDTSLPLEYQRNQDRLTIFGFWVFLAAEIMLFATLFATYFTLQHQTANGPVQQDIFELKGVLIETFILLTSSFTCGIAVFNMRNKNKNAMLGWFIVTLLLGAAFVGFEINEFITYVHDGATLPTSAFLSAFYVLLGTHGCHVSFGILWGISIITQLIRRGLNPVGARKFFVISIYWHFLDVVWIFIFTFVYLGGLMK</sequence>
<feature type="domain" description="Heme-copper oxidase subunit III family profile" evidence="11">
    <location>
        <begin position="25"/>
        <end position="201"/>
    </location>
</feature>
<dbReference type="EMBL" id="BKZQ01000001">
    <property type="protein sequence ID" value="GER68717.1"/>
    <property type="molecule type" value="Genomic_DNA"/>
</dbReference>
<dbReference type="GO" id="GO:0019646">
    <property type="term" value="P:aerobic electron transport chain"/>
    <property type="evidence" value="ECO:0007669"/>
    <property type="project" value="UniProtKB-UniRule"/>
</dbReference>
<comment type="catalytic activity">
    <reaction evidence="1 10">
        <text>2 a quinol + O2 = 2 a quinone + 2 H2O</text>
        <dbReference type="Rhea" id="RHEA:55376"/>
        <dbReference type="ChEBI" id="CHEBI:15377"/>
        <dbReference type="ChEBI" id="CHEBI:15379"/>
        <dbReference type="ChEBI" id="CHEBI:24646"/>
        <dbReference type="ChEBI" id="CHEBI:132124"/>
    </reaction>
</comment>
<dbReference type="Pfam" id="PF00510">
    <property type="entry name" value="COX3"/>
    <property type="match status" value="1"/>
</dbReference>
<evidence type="ECO:0000313" key="12">
    <source>
        <dbReference type="EMBL" id="GER68717.1"/>
    </source>
</evidence>
<dbReference type="InterPro" id="IPR000298">
    <property type="entry name" value="Cyt_c_oxidase-like_su3"/>
</dbReference>
<reference evidence="12 13" key="1">
    <citation type="submission" date="2019-09" db="EMBL/GenBank/DDBJ databases">
        <title>Draft genome sequence of Bacillus sp. JC-7.</title>
        <authorList>
            <person name="Tanaka N."/>
            <person name="Shiwa Y."/>
            <person name="Fujita N."/>
            <person name="Tanasupawat S."/>
        </authorList>
    </citation>
    <scope>NUCLEOTIDE SEQUENCE [LARGE SCALE GENOMIC DNA]</scope>
    <source>
        <strain evidence="12 13">JC-7</strain>
    </source>
</reference>
<evidence type="ECO:0000256" key="2">
    <source>
        <dbReference type="ARBA" id="ARBA00004651"/>
    </source>
</evidence>
<dbReference type="GO" id="GO:0042773">
    <property type="term" value="P:ATP synthesis coupled electron transport"/>
    <property type="evidence" value="ECO:0007669"/>
    <property type="project" value="UniProtKB-UniRule"/>
</dbReference>
<dbReference type="InterPro" id="IPR035973">
    <property type="entry name" value="Cyt_c_oxidase_su3-like_sf"/>
</dbReference>
<keyword evidence="5 9" id="KW-0812">Transmembrane</keyword>
<keyword evidence="8 10" id="KW-0472">Membrane</keyword>
<dbReference type="InterPro" id="IPR013833">
    <property type="entry name" value="Cyt_c_oxidase_su3_a-hlx"/>
</dbReference>
<feature type="transmembrane region" description="Helical" evidence="10">
    <location>
        <begin position="21"/>
        <end position="46"/>
    </location>
</feature>
<dbReference type="InterPro" id="IPR024791">
    <property type="entry name" value="Cyt_c/ubiquinol_Oxase_su3"/>
</dbReference>
<feature type="transmembrane region" description="Helical" evidence="10">
    <location>
        <begin position="97"/>
        <end position="115"/>
    </location>
</feature>
<evidence type="ECO:0000256" key="1">
    <source>
        <dbReference type="ARBA" id="ARBA00000725"/>
    </source>
</evidence>
<dbReference type="Proteomes" id="UP000391919">
    <property type="component" value="Unassembled WGS sequence"/>
</dbReference>
<proteinExistence type="inferred from homology"/>
<evidence type="ECO:0000256" key="5">
    <source>
        <dbReference type="ARBA" id="ARBA00022692"/>
    </source>
</evidence>
<comment type="caution">
    <text evidence="12">The sequence shown here is derived from an EMBL/GenBank/DDBJ whole genome shotgun (WGS) entry which is preliminary data.</text>
</comment>
<evidence type="ECO:0000256" key="6">
    <source>
        <dbReference type="ARBA" id="ARBA00022989"/>
    </source>
</evidence>
<dbReference type="FunFam" id="1.20.120.80:FF:000001">
    <property type="entry name" value="Cytochrome (Ubi)quinol oxidase subunit III"/>
    <property type="match status" value="1"/>
</dbReference>
<evidence type="ECO:0000256" key="8">
    <source>
        <dbReference type="ARBA" id="ARBA00023136"/>
    </source>
</evidence>